<protein>
    <recommendedName>
        <fullName evidence="4">DUF2628 domain-containing protein</fullName>
    </recommendedName>
</protein>
<dbReference type="Proteomes" id="UP000632498">
    <property type="component" value="Unassembled WGS sequence"/>
</dbReference>
<feature type="transmembrane region" description="Helical" evidence="1">
    <location>
        <begin position="68"/>
        <end position="87"/>
    </location>
</feature>
<evidence type="ECO:0000256" key="1">
    <source>
        <dbReference type="SAM" id="Phobius"/>
    </source>
</evidence>
<feature type="transmembrane region" description="Helical" evidence="1">
    <location>
        <begin position="42"/>
        <end position="62"/>
    </location>
</feature>
<proteinExistence type="predicted"/>
<dbReference type="InterPro" id="IPR024399">
    <property type="entry name" value="DUF2628"/>
</dbReference>
<sequence>MKLYTVHIQKYGIDPAPDIRLVKEGFNWAAFIFSVLWSLVKGYWWVSAGIFGVSIVISLLLGLFGLDLFGQAVVNIAFNLLVGVYANDLARWTLKRRGFVEEDVVSGVSYDHALRSYIATLQTE</sequence>
<evidence type="ECO:0008006" key="4">
    <source>
        <dbReference type="Google" id="ProtNLM"/>
    </source>
</evidence>
<accession>A0A917BYE9</accession>
<dbReference type="EMBL" id="BMHV01000006">
    <property type="protein sequence ID" value="GGF59644.1"/>
    <property type="molecule type" value="Genomic_DNA"/>
</dbReference>
<keyword evidence="1" id="KW-0812">Transmembrane</keyword>
<reference evidence="2" key="1">
    <citation type="journal article" date="2014" name="Int. J. Syst. Evol. Microbiol.">
        <title>Complete genome sequence of Corynebacterium casei LMG S-19264T (=DSM 44701T), isolated from a smear-ripened cheese.</title>
        <authorList>
            <consortium name="US DOE Joint Genome Institute (JGI-PGF)"/>
            <person name="Walter F."/>
            <person name="Albersmeier A."/>
            <person name="Kalinowski J."/>
            <person name="Ruckert C."/>
        </authorList>
    </citation>
    <scope>NUCLEOTIDE SEQUENCE</scope>
    <source>
        <strain evidence="2">CGMCC 1.15254</strain>
    </source>
</reference>
<gene>
    <name evidence="2" type="ORF">GCM10011332_11630</name>
</gene>
<comment type="caution">
    <text evidence="2">The sequence shown here is derived from an EMBL/GenBank/DDBJ whole genome shotgun (WGS) entry which is preliminary data.</text>
</comment>
<keyword evidence="3" id="KW-1185">Reference proteome</keyword>
<dbReference type="Pfam" id="PF10947">
    <property type="entry name" value="DUF2628"/>
    <property type="match status" value="1"/>
</dbReference>
<dbReference type="RefSeq" id="WP_188662720.1">
    <property type="nucleotide sequence ID" value="NZ_BMHV01000006.1"/>
</dbReference>
<name>A0A917BYE9_9PROT</name>
<dbReference type="AlphaFoldDB" id="A0A917BYE9"/>
<keyword evidence="1" id="KW-0472">Membrane</keyword>
<keyword evidence="1" id="KW-1133">Transmembrane helix</keyword>
<organism evidence="2 3">
    <name type="scientific">Terasakiella brassicae</name>
    <dbReference type="NCBI Taxonomy" id="1634917"/>
    <lineage>
        <taxon>Bacteria</taxon>
        <taxon>Pseudomonadati</taxon>
        <taxon>Pseudomonadota</taxon>
        <taxon>Alphaproteobacteria</taxon>
        <taxon>Rhodospirillales</taxon>
        <taxon>Terasakiellaceae</taxon>
        <taxon>Terasakiella</taxon>
    </lineage>
</organism>
<reference evidence="2" key="2">
    <citation type="submission" date="2020-09" db="EMBL/GenBank/DDBJ databases">
        <authorList>
            <person name="Sun Q."/>
            <person name="Zhou Y."/>
        </authorList>
    </citation>
    <scope>NUCLEOTIDE SEQUENCE</scope>
    <source>
        <strain evidence="2">CGMCC 1.15254</strain>
    </source>
</reference>
<evidence type="ECO:0000313" key="2">
    <source>
        <dbReference type="EMBL" id="GGF59644.1"/>
    </source>
</evidence>
<evidence type="ECO:0000313" key="3">
    <source>
        <dbReference type="Proteomes" id="UP000632498"/>
    </source>
</evidence>